<name>A0A2G2WSV4_CAPBA</name>
<dbReference type="Proteomes" id="UP000224567">
    <property type="component" value="Unassembled WGS sequence"/>
</dbReference>
<evidence type="ECO:0000313" key="1">
    <source>
        <dbReference type="EMBL" id="PHT48325.1"/>
    </source>
</evidence>
<reference evidence="2" key="2">
    <citation type="journal article" date="2017" name="J. Anim. Genet.">
        <title>Multiple reference genome sequences of hot pepper reveal the massive evolution of plant disease resistance genes by retroduplication.</title>
        <authorList>
            <person name="Kim S."/>
            <person name="Park J."/>
            <person name="Yeom S.-I."/>
            <person name="Kim Y.-M."/>
            <person name="Seo E."/>
            <person name="Kim K.-T."/>
            <person name="Kim M.-S."/>
            <person name="Lee J.M."/>
            <person name="Cheong K."/>
            <person name="Shin H.-S."/>
            <person name="Kim S.-B."/>
            <person name="Han K."/>
            <person name="Lee J."/>
            <person name="Park M."/>
            <person name="Lee H.-A."/>
            <person name="Lee H.-Y."/>
            <person name="Lee Y."/>
            <person name="Oh S."/>
            <person name="Lee J.H."/>
            <person name="Choi E."/>
            <person name="Choi E."/>
            <person name="Lee S.E."/>
            <person name="Jeon J."/>
            <person name="Kim H."/>
            <person name="Choi G."/>
            <person name="Song H."/>
            <person name="Lee J."/>
            <person name="Lee S.-C."/>
            <person name="Kwon J.-K."/>
            <person name="Lee H.-Y."/>
            <person name="Koo N."/>
            <person name="Hong Y."/>
            <person name="Kim R.W."/>
            <person name="Kang W.-H."/>
            <person name="Huh J.H."/>
            <person name="Kang B.-C."/>
            <person name="Yang T.-J."/>
            <person name="Lee Y.-H."/>
            <person name="Bennetzen J.L."/>
            <person name="Choi D."/>
        </authorList>
    </citation>
    <scope>NUCLEOTIDE SEQUENCE [LARGE SCALE GENOMIC DNA]</scope>
    <source>
        <strain evidence="2">cv. PBC81</strain>
    </source>
</reference>
<evidence type="ECO:0000313" key="2">
    <source>
        <dbReference type="Proteomes" id="UP000224567"/>
    </source>
</evidence>
<gene>
    <name evidence="1" type="ORF">CQW23_12533</name>
</gene>
<dbReference type="EMBL" id="MLFT02000005">
    <property type="protein sequence ID" value="PHT48325.1"/>
    <property type="molecule type" value="Genomic_DNA"/>
</dbReference>
<dbReference type="AlphaFoldDB" id="A0A2G2WSV4"/>
<proteinExistence type="predicted"/>
<protein>
    <submittedName>
        <fullName evidence="1">Uncharacterized protein</fullName>
    </submittedName>
</protein>
<sequence length="123" mass="13634">MPSVKKNFNCEQQVDEKRSAAVPYATHGGLEQQGYITLICLNHPRGIHYLVYVKKTPNITVKARCASVLTLKRFDIPPTNVSARLVAKVVSAGCPKLHLVLYFCSQMEDAALVTIARNHSNLI</sequence>
<organism evidence="1 2">
    <name type="scientific">Capsicum baccatum</name>
    <name type="common">Peruvian pepper</name>
    <dbReference type="NCBI Taxonomy" id="33114"/>
    <lineage>
        <taxon>Eukaryota</taxon>
        <taxon>Viridiplantae</taxon>
        <taxon>Streptophyta</taxon>
        <taxon>Embryophyta</taxon>
        <taxon>Tracheophyta</taxon>
        <taxon>Spermatophyta</taxon>
        <taxon>Magnoliopsida</taxon>
        <taxon>eudicotyledons</taxon>
        <taxon>Gunneridae</taxon>
        <taxon>Pentapetalae</taxon>
        <taxon>asterids</taxon>
        <taxon>lamiids</taxon>
        <taxon>Solanales</taxon>
        <taxon>Solanaceae</taxon>
        <taxon>Solanoideae</taxon>
        <taxon>Capsiceae</taxon>
        <taxon>Capsicum</taxon>
    </lineage>
</organism>
<accession>A0A2G2WSV4</accession>
<keyword evidence="2" id="KW-1185">Reference proteome</keyword>
<reference evidence="1 2" key="1">
    <citation type="journal article" date="2017" name="Genome Biol.">
        <title>New reference genome sequences of hot pepper reveal the massive evolution of plant disease-resistance genes by retroduplication.</title>
        <authorList>
            <person name="Kim S."/>
            <person name="Park J."/>
            <person name="Yeom S.I."/>
            <person name="Kim Y.M."/>
            <person name="Seo E."/>
            <person name="Kim K.T."/>
            <person name="Kim M.S."/>
            <person name="Lee J.M."/>
            <person name="Cheong K."/>
            <person name="Shin H.S."/>
            <person name="Kim S.B."/>
            <person name="Han K."/>
            <person name="Lee J."/>
            <person name="Park M."/>
            <person name="Lee H.A."/>
            <person name="Lee H.Y."/>
            <person name="Lee Y."/>
            <person name="Oh S."/>
            <person name="Lee J.H."/>
            <person name="Choi E."/>
            <person name="Choi E."/>
            <person name="Lee S.E."/>
            <person name="Jeon J."/>
            <person name="Kim H."/>
            <person name="Choi G."/>
            <person name="Song H."/>
            <person name="Lee J."/>
            <person name="Lee S.C."/>
            <person name="Kwon J.K."/>
            <person name="Lee H.Y."/>
            <person name="Koo N."/>
            <person name="Hong Y."/>
            <person name="Kim R.W."/>
            <person name="Kang W.H."/>
            <person name="Huh J.H."/>
            <person name="Kang B.C."/>
            <person name="Yang T.J."/>
            <person name="Lee Y.H."/>
            <person name="Bennetzen J.L."/>
            <person name="Choi D."/>
        </authorList>
    </citation>
    <scope>NUCLEOTIDE SEQUENCE [LARGE SCALE GENOMIC DNA]</scope>
    <source>
        <strain evidence="2">cv. PBC81</strain>
    </source>
</reference>
<comment type="caution">
    <text evidence="1">The sequence shown here is derived from an EMBL/GenBank/DDBJ whole genome shotgun (WGS) entry which is preliminary data.</text>
</comment>